<dbReference type="InterPro" id="IPR029069">
    <property type="entry name" value="HotDog_dom_sf"/>
</dbReference>
<evidence type="ECO:0000259" key="3">
    <source>
        <dbReference type="PROSITE" id="PS51770"/>
    </source>
</evidence>
<proteinExistence type="predicted"/>
<dbReference type="Proteomes" id="UP001057520">
    <property type="component" value="Chromosome"/>
</dbReference>
<dbReference type="InterPro" id="IPR003736">
    <property type="entry name" value="PAAI_dom"/>
</dbReference>
<dbReference type="Gene3D" id="3.10.129.10">
    <property type="entry name" value="Hotdog Thioesterase"/>
    <property type="match status" value="1"/>
</dbReference>
<accession>A0ABY4ZTN3</accession>
<keyword evidence="5" id="KW-1185">Reference proteome</keyword>
<evidence type="ECO:0000313" key="5">
    <source>
        <dbReference type="Proteomes" id="UP001057520"/>
    </source>
</evidence>
<protein>
    <submittedName>
        <fullName evidence="4">PaaI family thioesterase</fullName>
    </submittedName>
</protein>
<dbReference type="SUPFAM" id="SSF54637">
    <property type="entry name" value="Thioesterase/thiol ester dehydrase-isomerase"/>
    <property type="match status" value="1"/>
</dbReference>
<evidence type="ECO:0000256" key="2">
    <source>
        <dbReference type="PROSITE-ProRule" id="PRU01106"/>
    </source>
</evidence>
<dbReference type="NCBIfam" id="TIGR00369">
    <property type="entry name" value="unchar_dom_1"/>
    <property type="match status" value="1"/>
</dbReference>
<dbReference type="EMBL" id="CP096040">
    <property type="protein sequence ID" value="USQ95739.1"/>
    <property type="molecule type" value="Genomic_DNA"/>
</dbReference>
<dbReference type="PANTHER" id="PTHR43240:SF8">
    <property type="entry name" value="PHENYLACETIC ACID DEGRADATION-RELATED PROTEIN"/>
    <property type="match status" value="1"/>
</dbReference>
<dbReference type="PANTHER" id="PTHR43240">
    <property type="entry name" value="1,4-DIHYDROXY-2-NAPHTHOYL-COA THIOESTERASE 1"/>
    <property type="match status" value="1"/>
</dbReference>
<gene>
    <name evidence="4" type="ORF">MZV50_24910</name>
</gene>
<dbReference type="InterPro" id="IPR033120">
    <property type="entry name" value="HOTDOG_ACOT"/>
</dbReference>
<feature type="domain" description="HotDog ACOT-type" evidence="3">
    <location>
        <begin position="25"/>
        <end position="136"/>
    </location>
</feature>
<keyword evidence="1 2" id="KW-0378">Hydrolase</keyword>
<organism evidence="4 5">
    <name type="scientific">Caulobacter segnis</name>
    <dbReference type="NCBI Taxonomy" id="88688"/>
    <lineage>
        <taxon>Bacteria</taxon>
        <taxon>Pseudomonadati</taxon>
        <taxon>Pseudomonadota</taxon>
        <taxon>Alphaproteobacteria</taxon>
        <taxon>Caulobacterales</taxon>
        <taxon>Caulobacteraceae</taxon>
        <taxon>Caulobacter</taxon>
    </lineage>
</organism>
<reference evidence="4 5" key="1">
    <citation type="submission" date="2022-04" db="EMBL/GenBank/DDBJ databases">
        <title>Genome sequence of soybean root-associated Caulobacter segnis RL271.</title>
        <authorList>
            <person name="Longley R."/>
            <person name="Bonito G."/>
            <person name="Trigodet F."/>
            <person name="Crosson S."/>
            <person name="Fiebig A."/>
        </authorList>
    </citation>
    <scope>NUCLEOTIDE SEQUENCE [LARGE SCALE GENOMIC DNA]</scope>
    <source>
        <strain evidence="4 5">RL271</strain>
    </source>
</reference>
<dbReference type="Pfam" id="PF03061">
    <property type="entry name" value="4HBT"/>
    <property type="match status" value="1"/>
</dbReference>
<dbReference type="CDD" id="cd03443">
    <property type="entry name" value="PaaI_thioesterase"/>
    <property type="match status" value="1"/>
</dbReference>
<sequence>MRTPVFDLDLLPFAALMGVTVTSAAPDRVEGRLVVRPDLCTAGGILHGGAAMALADTLGAIGAFLSTPEGKRTTTLESKTNFIGPAKVGATVVATATPLHIGKRSSVWTTRIETEAKDGERSRLVAVVTQTQMTVE</sequence>
<evidence type="ECO:0000256" key="1">
    <source>
        <dbReference type="ARBA" id="ARBA00022801"/>
    </source>
</evidence>
<evidence type="ECO:0000313" key="4">
    <source>
        <dbReference type="EMBL" id="USQ95739.1"/>
    </source>
</evidence>
<dbReference type="PROSITE" id="PS51770">
    <property type="entry name" value="HOTDOG_ACOT"/>
    <property type="match status" value="1"/>
</dbReference>
<name>A0ABY4ZTN3_9CAUL</name>
<dbReference type="InterPro" id="IPR006683">
    <property type="entry name" value="Thioestr_dom"/>
</dbReference>